<sequence length="162" mass="18301">MNLKGMNKQTLISCGPWVSFALQNNHKLKKVIIIGPSSLTIHSNDCSCVEVFPIDISHEISVYTLLSHIHTEIIHISVDKDVLDPKVTITNWDQGHMKLPKLLKSIHTLIMNKSVYGIDICGELPVYPSQLFLPKYTNAIKKNETANLQILKIIYNSNFTYA</sequence>
<dbReference type="HOGENOM" id="CLU_1790871_0_0_9"/>
<name>J8DPG1_BACCE</name>
<dbReference type="Gene3D" id="3.40.800.10">
    <property type="entry name" value="Ureohydrolase domain"/>
    <property type="match status" value="1"/>
</dbReference>
<reference evidence="1 2" key="1">
    <citation type="submission" date="2012-04" db="EMBL/GenBank/DDBJ databases">
        <title>The Genome Sequence of Bacillus cereus HuA4-10.</title>
        <authorList>
            <consortium name="The Broad Institute Genome Sequencing Platform"/>
            <consortium name="The Broad Institute Genome Sequencing Center for Infectious Disease"/>
            <person name="Feldgarden M."/>
            <person name="Van der Auwera G.A."/>
            <person name="Mahillon J."/>
            <person name="Duprez V."/>
            <person name="Timmery S."/>
            <person name="Mattelet C."/>
            <person name="Dierick K."/>
            <person name="Sun M."/>
            <person name="Yu Z."/>
            <person name="Zhu L."/>
            <person name="Hu X."/>
            <person name="Shank E.B."/>
            <person name="Swiecicka I."/>
            <person name="Hansen B.M."/>
            <person name="Andrup L."/>
            <person name="Young S.K."/>
            <person name="Zeng Q."/>
            <person name="Gargeya S."/>
            <person name="Fitzgerald M."/>
            <person name="Haas B."/>
            <person name="Abouelleil A."/>
            <person name="Alvarado L."/>
            <person name="Arachchi H.M."/>
            <person name="Berlin A."/>
            <person name="Chapman S.B."/>
            <person name="Goldberg J."/>
            <person name="Griggs A."/>
            <person name="Gujja S."/>
            <person name="Hansen M."/>
            <person name="Howarth C."/>
            <person name="Imamovic A."/>
            <person name="Larimer J."/>
            <person name="McCowen C."/>
            <person name="Montmayeur A."/>
            <person name="Murphy C."/>
            <person name="Neiman D."/>
            <person name="Pearson M."/>
            <person name="Priest M."/>
            <person name="Roberts A."/>
            <person name="Saif S."/>
            <person name="Shea T."/>
            <person name="Sisk P."/>
            <person name="Sykes S."/>
            <person name="Wortman J."/>
            <person name="Nusbaum C."/>
            <person name="Birren B."/>
        </authorList>
    </citation>
    <scope>NUCLEOTIDE SEQUENCE [LARGE SCALE GENOMIC DNA]</scope>
    <source>
        <strain evidence="1 2">HuA4-10</strain>
    </source>
</reference>
<dbReference type="PATRIC" id="fig|1053206.3.peg.3169"/>
<proteinExistence type="predicted"/>
<dbReference type="InterPro" id="IPR023696">
    <property type="entry name" value="Ureohydrolase_dom_sf"/>
</dbReference>
<evidence type="ECO:0000313" key="2">
    <source>
        <dbReference type="Proteomes" id="UP000006977"/>
    </source>
</evidence>
<dbReference type="SUPFAM" id="SSF52768">
    <property type="entry name" value="Arginase/deacetylase"/>
    <property type="match status" value="1"/>
</dbReference>
<dbReference type="AlphaFoldDB" id="J8DPG1"/>
<gene>
    <name evidence="1" type="ORF">IGC_03107</name>
</gene>
<accession>J8DPG1</accession>
<dbReference type="EMBL" id="AHEA01000025">
    <property type="protein sequence ID" value="EJQ78095.1"/>
    <property type="molecule type" value="Genomic_DNA"/>
</dbReference>
<comment type="caution">
    <text evidence="1">The sequence shown here is derived from an EMBL/GenBank/DDBJ whole genome shotgun (WGS) entry which is preliminary data.</text>
</comment>
<protein>
    <submittedName>
        <fullName evidence="1">Uncharacterized protein</fullName>
    </submittedName>
</protein>
<organism evidence="1 2">
    <name type="scientific">Bacillus cereus HuA4-10</name>
    <dbReference type="NCBI Taxonomy" id="1053206"/>
    <lineage>
        <taxon>Bacteria</taxon>
        <taxon>Bacillati</taxon>
        <taxon>Bacillota</taxon>
        <taxon>Bacilli</taxon>
        <taxon>Bacillales</taxon>
        <taxon>Bacillaceae</taxon>
        <taxon>Bacillus</taxon>
        <taxon>Bacillus cereus group</taxon>
    </lineage>
</organism>
<evidence type="ECO:0000313" key="1">
    <source>
        <dbReference type="EMBL" id="EJQ78095.1"/>
    </source>
</evidence>
<dbReference type="Proteomes" id="UP000006977">
    <property type="component" value="Unassembled WGS sequence"/>
</dbReference>